<dbReference type="VEuPathDB" id="MicrosporidiaDB:A0H76_992"/>
<proteinExistence type="predicted"/>
<protein>
    <submittedName>
        <fullName evidence="2">Uncharacterized protein</fullName>
    </submittedName>
</protein>
<organism evidence="2 3">
    <name type="scientific">Hepatospora eriocheir</name>
    <dbReference type="NCBI Taxonomy" id="1081669"/>
    <lineage>
        <taxon>Eukaryota</taxon>
        <taxon>Fungi</taxon>
        <taxon>Fungi incertae sedis</taxon>
        <taxon>Microsporidia</taxon>
        <taxon>Hepatosporidae</taxon>
        <taxon>Hepatospora</taxon>
    </lineage>
</organism>
<gene>
    <name evidence="2" type="ORF">A0H76_992</name>
</gene>
<feature type="coiled-coil region" evidence="1">
    <location>
        <begin position="220"/>
        <end position="254"/>
    </location>
</feature>
<dbReference type="VEuPathDB" id="MicrosporidiaDB:HERIO_2209"/>
<sequence length="400" mass="47433">MKKQYLPPYYNTIKTYDKNTKNKKNIKKNDIVFKSSNYIPLITSLETIEEVNNTTIHEIENINPNNLNFNKKSQDIYNLEFKQKDIREKLNEDFSVFIEKIRELPDFLEKYKSEYDCTYQTYKGTLTEYNLQIKLIESQTESNKKLTKTNEELKEKIIELEKENLFLKTENVGLKTYKNEVEPFIEILKSNLSNKDNLVDKFTIENNELKSANSKLGFEKDLLMQEISNYKQQNKQLSNDINNVRNEIDLINKSFISLRNNLYSDFVNNLIKTNINLTTKYKNMSVKLGKFTTMIDKTLIDNVSLTNIVDNLQTILNNYKYNFNLLLSKYLKMIECNKANKTCLNNIKATLRNIYVDIDYLKKIIETYNGNELLQKIKMIIKKSKVNELFEYDNIWNVFK</sequence>
<evidence type="ECO:0000256" key="1">
    <source>
        <dbReference type="SAM" id="Coils"/>
    </source>
</evidence>
<comment type="caution">
    <text evidence="2">The sequence shown here is derived from an EMBL/GenBank/DDBJ whole genome shotgun (WGS) entry which is preliminary data.</text>
</comment>
<name>A0A1X0QHT7_9MICR</name>
<keyword evidence="1" id="KW-0175">Coiled coil</keyword>
<dbReference type="VEuPathDB" id="MicrosporidiaDB:HERIO_2210"/>
<dbReference type="EMBL" id="LTAI01000220">
    <property type="protein sequence ID" value="ORD99350.1"/>
    <property type="molecule type" value="Genomic_DNA"/>
</dbReference>
<accession>A0A1X0QHT7</accession>
<feature type="coiled-coil region" evidence="1">
    <location>
        <begin position="136"/>
        <end position="170"/>
    </location>
</feature>
<reference evidence="2 3" key="1">
    <citation type="journal article" date="2017" name="Environ. Microbiol.">
        <title>Decay of the glycolytic pathway and adaptation to intranuclear parasitism within Enterocytozoonidae microsporidia.</title>
        <authorList>
            <person name="Wiredu Boakye D."/>
            <person name="Jaroenlak P."/>
            <person name="Prachumwat A."/>
            <person name="Williams T.A."/>
            <person name="Bateman K.S."/>
            <person name="Itsathitphaisarn O."/>
            <person name="Sritunyalucksana K."/>
            <person name="Paszkiewicz K.H."/>
            <person name="Moore K.A."/>
            <person name="Stentiford G.D."/>
            <person name="Williams B.A."/>
        </authorList>
    </citation>
    <scope>NUCLEOTIDE SEQUENCE [LARGE SCALE GENOMIC DNA]</scope>
    <source>
        <strain evidence="3">canceri</strain>
    </source>
</reference>
<evidence type="ECO:0000313" key="2">
    <source>
        <dbReference type="EMBL" id="ORD99350.1"/>
    </source>
</evidence>
<evidence type="ECO:0000313" key="3">
    <source>
        <dbReference type="Proteomes" id="UP000192501"/>
    </source>
</evidence>
<dbReference type="Proteomes" id="UP000192501">
    <property type="component" value="Unassembled WGS sequence"/>
</dbReference>
<dbReference type="AlphaFoldDB" id="A0A1X0QHT7"/>